<evidence type="ECO:0000256" key="6">
    <source>
        <dbReference type="ARBA" id="ARBA00022982"/>
    </source>
</evidence>
<keyword evidence="2" id="KW-0813">Transport</keyword>
<keyword evidence="4" id="KW-0479">Metal-binding</keyword>
<keyword evidence="5" id="KW-0574">Periplasm</keyword>
<evidence type="ECO:0000256" key="3">
    <source>
        <dbReference type="ARBA" id="ARBA00022617"/>
    </source>
</evidence>
<name>A0A3B1AJ34_9ZZZZ</name>
<protein>
    <submittedName>
        <fullName evidence="9">Cytochrome c4</fullName>
    </submittedName>
</protein>
<feature type="domain" description="Cytochrome c" evidence="8">
    <location>
        <begin position="128"/>
        <end position="221"/>
    </location>
</feature>
<evidence type="ECO:0000313" key="9">
    <source>
        <dbReference type="EMBL" id="VAW99427.1"/>
    </source>
</evidence>
<dbReference type="GO" id="GO:0020037">
    <property type="term" value="F:heme binding"/>
    <property type="evidence" value="ECO:0007669"/>
    <property type="project" value="InterPro"/>
</dbReference>
<sequence length="221" mass="23341">MTKKIGMFAALVAITAAVFVGGVNAETVIAGGMSEGDGDPKAGKSKSELCQGCHGANGISIDPATYPDLAGQFAGYIFKQVQDFQSGNRQDDTMSAMASMVTSRQDLKDISAYFASRKQMKGKPSNSKVAKTGARLYKKGNKKLGEYGACTRCHGKDGKGQSKTNALFPVIGGQQKAYLIKQLKDFKSGKRTNDPAGMMAMVAKGLSDKEIEAVSDYIAGL</sequence>
<evidence type="ECO:0000256" key="1">
    <source>
        <dbReference type="ARBA" id="ARBA00004418"/>
    </source>
</evidence>
<dbReference type="GO" id="GO:0042597">
    <property type="term" value="C:periplasmic space"/>
    <property type="evidence" value="ECO:0007669"/>
    <property type="project" value="UniProtKB-SubCell"/>
</dbReference>
<keyword evidence="6" id="KW-0249">Electron transport</keyword>
<evidence type="ECO:0000259" key="8">
    <source>
        <dbReference type="PROSITE" id="PS51007"/>
    </source>
</evidence>
<evidence type="ECO:0000256" key="4">
    <source>
        <dbReference type="ARBA" id="ARBA00022723"/>
    </source>
</evidence>
<evidence type="ECO:0000256" key="2">
    <source>
        <dbReference type="ARBA" id="ARBA00022448"/>
    </source>
</evidence>
<evidence type="ECO:0000256" key="5">
    <source>
        <dbReference type="ARBA" id="ARBA00022764"/>
    </source>
</evidence>
<gene>
    <name evidence="9" type="ORF">MNBD_GAMMA19-817</name>
</gene>
<comment type="subcellular location">
    <subcellularLocation>
        <location evidence="1">Periplasm</location>
    </subcellularLocation>
</comment>
<dbReference type="InterPro" id="IPR036909">
    <property type="entry name" value="Cyt_c-like_dom_sf"/>
</dbReference>
<dbReference type="SUPFAM" id="SSF46626">
    <property type="entry name" value="Cytochrome c"/>
    <property type="match status" value="2"/>
</dbReference>
<dbReference type="GO" id="GO:0009055">
    <property type="term" value="F:electron transfer activity"/>
    <property type="evidence" value="ECO:0007669"/>
    <property type="project" value="InterPro"/>
</dbReference>
<dbReference type="Pfam" id="PF00034">
    <property type="entry name" value="Cytochrom_C"/>
    <property type="match status" value="2"/>
</dbReference>
<dbReference type="PROSITE" id="PS51007">
    <property type="entry name" value="CYTC"/>
    <property type="match status" value="2"/>
</dbReference>
<dbReference type="EMBL" id="UOFV01000176">
    <property type="protein sequence ID" value="VAW99427.1"/>
    <property type="molecule type" value="Genomic_DNA"/>
</dbReference>
<dbReference type="PANTHER" id="PTHR33751:SF9">
    <property type="entry name" value="CYTOCHROME C4"/>
    <property type="match status" value="1"/>
</dbReference>
<dbReference type="GO" id="GO:0005506">
    <property type="term" value="F:iron ion binding"/>
    <property type="evidence" value="ECO:0007669"/>
    <property type="project" value="InterPro"/>
</dbReference>
<keyword evidence="7" id="KW-0408">Iron</keyword>
<dbReference type="InterPro" id="IPR024167">
    <property type="entry name" value="Cytochrome_c4-like"/>
</dbReference>
<dbReference type="PANTHER" id="PTHR33751">
    <property type="entry name" value="CBB3-TYPE CYTOCHROME C OXIDASE SUBUNIT FIXP"/>
    <property type="match status" value="1"/>
</dbReference>
<dbReference type="InterPro" id="IPR009056">
    <property type="entry name" value="Cyt_c-like_dom"/>
</dbReference>
<keyword evidence="3" id="KW-0349">Heme</keyword>
<reference evidence="9" key="1">
    <citation type="submission" date="2018-06" db="EMBL/GenBank/DDBJ databases">
        <authorList>
            <person name="Zhirakovskaya E."/>
        </authorList>
    </citation>
    <scope>NUCLEOTIDE SEQUENCE</scope>
</reference>
<dbReference type="AlphaFoldDB" id="A0A3B1AJ34"/>
<proteinExistence type="predicted"/>
<dbReference type="InterPro" id="IPR050597">
    <property type="entry name" value="Cytochrome_c_Oxidase_Subunit"/>
</dbReference>
<feature type="domain" description="Cytochrome c" evidence="8">
    <location>
        <begin position="38"/>
        <end position="118"/>
    </location>
</feature>
<evidence type="ECO:0000256" key="7">
    <source>
        <dbReference type="ARBA" id="ARBA00023004"/>
    </source>
</evidence>
<dbReference type="PIRSF" id="PIRSF000005">
    <property type="entry name" value="Cytochrome_c4"/>
    <property type="match status" value="1"/>
</dbReference>
<accession>A0A3B1AJ34</accession>
<organism evidence="9">
    <name type="scientific">hydrothermal vent metagenome</name>
    <dbReference type="NCBI Taxonomy" id="652676"/>
    <lineage>
        <taxon>unclassified sequences</taxon>
        <taxon>metagenomes</taxon>
        <taxon>ecological metagenomes</taxon>
    </lineage>
</organism>
<dbReference type="Gene3D" id="1.10.760.10">
    <property type="entry name" value="Cytochrome c-like domain"/>
    <property type="match status" value="2"/>
</dbReference>